<dbReference type="AlphaFoldDB" id="A0A4U9U4K4"/>
<proteinExistence type="predicted"/>
<dbReference type="EMBL" id="CABEEZ010000051">
    <property type="protein sequence ID" value="VTR27273.1"/>
    <property type="molecule type" value="Genomic_DNA"/>
</dbReference>
<accession>A0A4U9U4K4</accession>
<protein>
    <submittedName>
        <fullName evidence="1">Uncharacterized protein</fullName>
    </submittedName>
</protein>
<evidence type="ECO:0000313" key="1">
    <source>
        <dbReference type="EMBL" id="VTR27273.1"/>
    </source>
</evidence>
<sequence length="34" mass="4109">MANYFNTLNLRQQLRNWVSAVSWRVTNLRMKPVT</sequence>
<name>A0A4U9U4K4_SERFO</name>
<reference evidence="1" key="1">
    <citation type="submission" date="2019-05" db="EMBL/GenBank/DDBJ databases">
        <authorList>
            <consortium name="Pathogen Informatics"/>
        </authorList>
    </citation>
    <scope>NUCLEOTIDE SEQUENCE [LARGE SCALE GENOMIC DNA]</scope>
    <source>
        <strain evidence="1">NCTC12965</strain>
    </source>
</reference>
<organism evidence="1">
    <name type="scientific">Serratia fonticola</name>
    <dbReference type="NCBI Taxonomy" id="47917"/>
    <lineage>
        <taxon>Bacteria</taxon>
        <taxon>Pseudomonadati</taxon>
        <taxon>Pseudomonadota</taxon>
        <taxon>Gammaproteobacteria</taxon>
        <taxon>Enterobacterales</taxon>
        <taxon>Yersiniaceae</taxon>
        <taxon>Serratia</taxon>
    </lineage>
</organism>
<gene>
    <name evidence="1" type="ORF">NCTC12965_02510</name>
</gene>